<comment type="caution">
    <text evidence="2">The sequence shown here is derived from an EMBL/GenBank/DDBJ whole genome shotgun (WGS) entry which is preliminary data.</text>
</comment>
<organism evidence="2 3">
    <name type="scientific">Brevibacillus fulvus</name>
    <dbReference type="NCBI Taxonomy" id="1125967"/>
    <lineage>
        <taxon>Bacteria</taxon>
        <taxon>Bacillati</taxon>
        <taxon>Bacillota</taxon>
        <taxon>Bacilli</taxon>
        <taxon>Bacillales</taxon>
        <taxon>Paenibacillaceae</taxon>
        <taxon>Brevibacillus</taxon>
    </lineage>
</organism>
<evidence type="ECO:0000313" key="3">
    <source>
        <dbReference type="Proteomes" id="UP000717624"/>
    </source>
</evidence>
<keyword evidence="3" id="KW-1185">Reference proteome</keyword>
<dbReference type="Pfam" id="PF05133">
    <property type="entry name" value="SPP1_portal"/>
    <property type="match status" value="1"/>
</dbReference>
<dbReference type="AlphaFoldDB" id="A0A939BSU3"/>
<evidence type="ECO:0000256" key="1">
    <source>
        <dbReference type="SAM" id="MobiDB-lite"/>
    </source>
</evidence>
<dbReference type="InterPro" id="IPR021145">
    <property type="entry name" value="Portal_protein_SPP1_Gp6-like"/>
</dbReference>
<feature type="compositionally biased region" description="Polar residues" evidence="1">
    <location>
        <begin position="427"/>
        <end position="438"/>
    </location>
</feature>
<name>A0A939BSU3_9BACL</name>
<reference evidence="2" key="1">
    <citation type="submission" date="2021-01" db="EMBL/GenBank/DDBJ databases">
        <title>Genomic Encyclopedia of Type Strains, Phase IV (KMG-IV): sequencing the most valuable type-strain genomes for metagenomic binning, comparative biology and taxonomic classification.</title>
        <authorList>
            <person name="Goeker M."/>
        </authorList>
    </citation>
    <scope>NUCLEOTIDE SEQUENCE</scope>
    <source>
        <strain evidence="2">DSM 25523</strain>
    </source>
</reference>
<proteinExistence type="predicted"/>
<evidence type="ECO:0000313" key="2">
    <source>
        <dbReference type="EMBL" id="MBM7590838.1"/>
    </source>
</evidence>
<dbReference type="RefSeq" id="WP_204518592.1">
    <property type="nucleotide sequence ID" value="NZ_BAABIN010000005.1"/>
</dbReference>
<feature type="region of interest" description="Disordered" evidence="1">
    <location>
        <begin position="426"/>
        <end position="452"/>
    </location>
</feature>
<gene>
    <name evidence="2" type="ORF">JOD01_002450</name>
</gene>
<protein>
    <submittedName>
        <fullName evidence="2">SPP1 family phage portal protein</fullName>
    </submittedName>
</protein>
<sequence length="452" mass="51861">MSIQQYVLEKFDGNLEWFVEECDSVANRQRVNEILDIKDYLSGVHAILQRPNEMFNGKEFESRRIILQYAKTILNFQSSYLLQKNITLTGNENVVKEFKNVYRKGKYNRIDFDILDKLTKYGNAYEYVYMDENKDIKSKIIMPEDSYPVYDHENKMIAFIEFYNVDNIDYYTVYYEDRVEKYNNKGGQLRLSGVFENLSGLPIAYVNQNELDPCFGRSDLKDIISILDSMEDLISKATDAYYKHIIGIPVVTGQQLKGDGLPTHIVGGGLALDDGATFDFVSNKFDYQAFESIYKTLTSALLDIANIPAVSMSKTDISNLSEVSIKLLFSLSDMKAGLNEKYMRAGMEQRFEKIRKLLELKGITFSDEEFDSLDVVFQYARPQNEKDIIDNLKTLNDMKAISLETILENSPYITDVSQELMRLKDNQMGNNTGNNDSQESMESDDLGNNSGK</sequence>
<dbReference type="EMBL" id="JAFBEB010000008">
    <property type="protein sequence ID" value="MBM7590838.1"/>
    <property type="molecule type" value="Genomic_DNA"/>
</dbReference>
<dbReference type="Proteomes" id="UP000717624">
    <property type="component" value="Unassembled WGS sequence"/>
</dbReference>
<accession>A0A939BSU3</accession>